<name>A0A2I1G761_9GLOM</name>
<gene>
    <name evidence="1" type="ORF">RhiirA4_456214</name>
</gene>
<reference evidence="1 2" key="1">
    <citation type="submission" date="2015-10" db="EMBL/GenBank/DDBJ databases">
        <title>Genome analyses suggest a sexual origin of heterokaryosis in a supposedly ancient asexual fungus.</title>
        <authorList>
            <person name="Ropars J."/>
            <person name="Sedzielewska K."/>
            <person name="Noel J."/>
            <person name="Charron P."/>
            <person name="Farinelli L."/>
            <person name="Marton T."/>
            <person name="Kruger M."/>
            <person name="Pelin A."/>
            <person name="Brachmann A."/>
            <person name="Corradi N."/>
        </authorList>
    </citation>
    <scope>NUCLEOTIDE SEQUENCE [LARGE SCALE GENOMIC DNA]</scope>
    <source>
        <strain evidence="1 2">A4</strain>
    </source>
</reference>
<organism evidence="1 2">
    <name type="scientific">Rhizophagus irregularis</name>
    <dbReference type="NCBI Taxonomy" id="588596"/>
    <lineage>
        <taxon>Eukaryota</taxon>
        <taxon>Fungi</taxon>
        <taxon>Fungi incertae sedis</taxon>
        <taxon>Mucoromycota</taxon>
        <taxon>Glomeromycotina</taxon>
        <taxon>Glomeromycetes</taxon>
        <taxon>Glomerales</taxon>
        <taxon>Glomeraceae</taxon>
        <taxon>Rhizophagus</taxon>
    </lineage>
</organism>
<dbReference type="AlphaFoldDB" id="A0A2I1G761"/>
<evidence type="ECO:0000313" key="2">
    <source>
        <dbReference type="Proteomes" id="UP000234323"/>
    </source>
</evidence>
<sequence length="50" mass="6148">MARDIRADVDKICEKIKEMMNKNEWDINDESRKNLMKKLNIYHITNEFVY</sequence>
<protein>
    <submittedName>
        <fullName evidence="1">Uncharacterized protein</fullName>
    </submittedName>
</protein>
<proteinExistence type="predicted"/>
<dbReference type="Proteomes" id="UP000234323">
    <property type="component" value="Unassembled WGS sequence"/>
</dbReference>
<dbReference type="EMBL" id="LLXI01000196">
    <property type="protein sequence ID" value="PKY42411.1"/>
    <property type="molecule type" value="Genomic_DNA"/>
</dbReference>
<keyword evidence="2" id="KW-1185">Reference proteome</keyword>
<accession>A0A2I1G761</accession>
<evidence type="ECO:0000313" key="1">
    <source>
        <dbReference type="EMBL" id="PKY42411.1"/>
    </source>
</evidence>
<comment type="caution">
    <text evidence="1">The sequence shown here is derived from an EMBL/GenBank/DDBJ whole genome shotgun (WGS) entry which is preliminary data.</text>
</comment>